<evidence type="ECO:0000259" key="3">
    <source>
        <dbReference type="SMART" id="SM00388"/>
    </source>
</evidence>
<keyword evidence="2" id="KW-0902">Two-component regulatory system</keyword>
<comment type="caution">
    <text evidence="4">The sequence shown here is derived from an EMBL/GenBank/DDBJ whole genome shotgun (WGS) entry which is preliminary data.</text>
</comment>
<dbReference type="CDD" id="cd00082">
    <property type="entry name" value="HisKA"/>
    <property type="match status" value="1"/>
</dbReference>
<dbReference type="SMART" id="SM00388">
    <property type="entry name" value="HisKA"/>
    <property type="match status" value="1"/>
</dbReference>
<evidence type="ECO:0000256" key="1">
    <source>
        <dbReference type="ARBA" id="ARBA00022553"/>
    </source>
</evidence>
<proteinExistence type="predicted"/>
<protein>
    <recommendedName>
        <fullName evidence="3">Signal transduction histidine kinase dimerisation/phosphoacceptor domain-containing protein</fullName>
    </recommendedName>
</protein>
<feature type="non-terminal residue" evidence="4">
    <location>
        <position position="1"/>
    </location>
</feature>
<dbReference type="InterPro" id="IPR003661">
    <property type="entry name" value="HisK_dim/P_dom"/>
</dbReference>
<evidence type="ECO:0000313" key="4">
    <source>
        <dbReference type="EMBL" id="KKK68584.1"/>
    </source>
</evidence>
<dbReference type="EMBL" id="LAZR01059064">
    <property type="protein sequence ID" value="KKK68584.1"/>
    <property type="molecule type" value="Genomic_DNA"/>
</dbReference>
<keyword evidence="1" id="KW-0597">Phosphoprotein</keyword>
<gene>
    <name evidence="4" type="ORF">LCGC14_2942590</name>
</gene>
<feature type="non-terminal residue" evidence="4">
    <location>
        <position position="377"/>
    </location>
</feature>
<dbReference type="PANTHER" id="PTHR45339:SF1">
    <property type="entry name" value="HYBRID SIGNAL TRANSDUCTION HISTIDINE KINASE J"/>
    <property type="match status" value="1"/>
</dbReference>
<sequence length="377" mass="41654">DTAEHDLAGWANADDVIESEEMDTSGDYTAEEFDKKFNARGSEHHQHRHVFRSFVWNEDGALSPLAATIPDLADFGLADADGNWLRRPRPVGRTFLYDEGDALTGTYPAKVQMAIDDPNDESRTWIDIPAKPLPDRAGFRIVRAILSGDKDIETWHPWADARGQADSGNLISEDYGAYSFLTLLYNTLDSAGDPKIRIRLIGSVESDEHVLGQAQRELSRSGWPYPAQRVVRAADRFARRDVMTDPWSLGAGRQDTRDDSAAAASYAATLRDGYQHTLAHGSIVLRGISRSYRPGDAVEQTWPRRVGLAAGDDANDDRPIIAGVTYDFREGACRTELALDTDTPAEQVEYLQTVKESADSLLAIVNDILDFSKIEAG</sequence>
<evidence type="ECO:0000256" key="2">
    <source>
        <dbReference type="ARBA" id="ARBA00023012"/>
    </source>
</evidence>
<dbReference type="Gene3D" id="1.10.287.130">
    <property type="match status" value="1"/>
</dbReference>
<organism evidence="4">
    <name type="scientific">marine sediment metagenome</name>
    <dbReference type="NCBI Taxonomy" id="412755"/>
    <lineage>
        <taxon>unclassified sequences</taxon>
        <taxon>metagenomes</taxon>
        <taxon>ecological metagenomes</taxon>
    </lineage>
</organism>
<dbReference type="Pfam" id="PF00512">
    <property type="entry name" value="HisKA"/>
    <property type="match status" value="1"/>
</dbReference>
<dbReference type="InterPro" id="IPR036097">
    <property type="entry name" value="HisK_dim/P_sf"/>
</dbReference>
<name>A0A0F8ZQ94_9ZZZZ</name>
<dbReference type="GO" id="GO:0000155">
    <property type="term" value="F:phosphorelay sensor kinase activity"/>
    <property type="evidence" value="ECO:0007669"/>
    <property type="project" value="InterPro"/>
</dbReference>
<reference evidence="4" key="1">
    <citation type="journal article" date="2015" name="Nature">
        <title>Complex archaea that bridge the gap between prokaryotes and eukaryotes.</title>
        <authorList>
            <person name="Spang A."/>
            <person name="Saw J.H."/>
            <person name="Jorgensen S.L."/>
            <person name="Zaremba-Niedzwiedzka K."/>
            <person name="Martijn J."/>
            <person name="Lind A.E."/>
            <person name="van Eijk R."/>
            <person name="Schleper C."/>
            <person name="Guy L."/>
            <person name="Ettema T.J."/>
        </authorList>
    </citation>
    <scope>NUCLEOTIDE SEQUENCE</scope>
</reference>
<feature type="domain" description="Signal transduction histidine kinase dimerisation/phosphoacceptor" evidence="3">
    <location>
        <begin position="316"/>
        <end position="377"/>
    </location>
</feature>
<dbReference type="PANTHER" id="PTHR45339">
    <property type="entry name" value="HYBRID SIGNAL TRANSDUCTION HISTIDINE KINASE J"/>
    <property type="match status" value="1"/>
</dbReference>
<dbReference type="SUPFAM" id="SSF47384">
    <property type="entry name" value="Homodimeric domain of signal transducing histidine kinase"/>
    <property type="match status" value="1"/>
</dbReference>
<accession>A0A0F8ZQ94</accession>
<dbReference type="AlphaFoldDB" id="A0A0F8ZQ94"/>